<dbReference type="InParanoid" id="A0A5C7EJW1"/>
<keyword evidence="3" id="KW-0378">Hydrolase</keyword>
<keyword evidence="7" id="KW-1185">Reference proteome</keyword>
<dbReference type="InterPro" id="IPR002071">
    <property type="entry name" value="Thermonucl_AS"/>
</dbReference>
<comment type="caution">
    <text evidence="6">The sequence shown here is derived from an EMBL/GenBank/DDBJ whole genome shotgun (WGS) entry which is preliminary data.</text>
</comment>
<accession>A0A5C7EJW1</accession>
<reference evidence="6 7" key="1">
    <citation type="submission" date="2019-08" db="EMBL/GenBank/DDBJ databases">
        <title>Pelomicrobium methylotrophicum gen. nov., sp. nov. a moderately thermophilic, facultatively anaerobic, lithoautotrophic and methylotrophic bacterium isolated from a terrestrial mud volcano.</title>
        <authorList>
            <person name="Slobodkina G.B."/>
            <person name="Merkel A.Y."/>
            <person name="Slobodkin A.I."/>
        </authorList>
    </citation>
    <scope>NUCLEOTIDE SEQUENCE [LARGE SCALE GENOMIC DNA]</scope>
    <source>
        <strain evidence="6 7">SM250</strain>
    </source>
</reference>
<dbReference type="PROSITE" id="PS50830">
    <property type="entry name" value="TNASE_3"/>
    <property type="match status" value="1"/>
</dbReference>
<keyword evidence="4" id="KW-0732">Signal</keyword>
<feature type="domain" description="TNase-like" evidence="5">
    <location>
        <begin position="24"/>
        <end position="151"/>
    </location>
</feature>
<dbReference type="EMBL" id="VPFL01000012">
    <property type="protein sequence ID" value="TXF11630.1"/>
    <property type="molecule type" value="Genomic_DNA"/>
</dbReference>
<keyword evidence="2" id="KW-0255">Endonuclease</keyword>
<dbReference type="GO" id="GO:0004519">
    <property type="term" value="F:endonuclease activity"/>
    <property type="evidence" value="ECO:0007669"/>
    <property type="project" value="UniProtKB-KW"/>
</dbReference>
<dbReference type="Proteomes" id="UP000321201">
    <property type="component" value="Unassembled WGS sequence"/>
</dbReference>
<dbReference type="GO" id="GO:0003676">
    <property type="term" value="F:nucleic acid binding"/>
    <property type="evidence" value="ECO:0007669"/>
    <property type="project" value="InterPro"/>
</dbReference>
<dbReference type="PROSITE" id="PS01123">
    <property type="entry name" value="TNASE_1"/>
    <property type="match status" value="1"/>
</dbReference>
<evidence type="ECO:0000313" key="7">
    <source>
        <dbReference type="Proteomes" id="UP000321201"/>
    </source>
</evidence>
<dbReference type="InterPro" id="IPR016071">
    <property type="entry name" value="Staphylococal_nuclease_OB-fold"/>
</dbReference>
<sequence>MVAKAIKLAILAASIGLTGASFAEKIEGKVVGISDGDTLTVLAGRRERRVRLAWIDAPETGHGRDRPGQPFGQAAKRSLSDLCFGRRASVDVVGHDRYGRVVGHVLCDGHDANLEQVRRGMAWAYVRYAPPREIVLAESEARASRRGLWSDGNATPPWEWREKSGSY</sequence>
<evidence type="ECO:0000313" key="6">
    <source>
        <dbReference type="EMBL" id="TXF11630.1"/>
    </source>
</evidence>
<feature type="chain" id="PRO_5023019538" evidence="4">
    <location>
        <begin position="24"/>
        <end position="167"/>
    </location>
</feature>
<dbReference type="SMART" id="SM00318">
    <property type="entry name" value="SNc"/>
    <property type="match status" value="1"/>
</dbReference>
<evidence type="ECO:0000259" key="5">
    <source>
        <dbReference type="PROSITE" id="PS50830"/>
    </source>
</evidence>
<dbReference type="Gene3D" id="2.40.50.90">
    <property type="match status" value="1"/>
</dbReference>
<dbReference type="GO" id="GO:0016787">
    <property type="term" value="F:hydrolase activity"/>
    <property type="evidence" value="ECO:0007669"/>
    <property type="project" value="UniProtKB-KW"/>
</dbReference>
<dbReference type="InterPro" id="IPR035437">
    <property type="entry name" value="SNase_OB-fold_sf"/>
</dbReference>
<evidence type="ECO:0000256" key="3">
    <source>
        <dbReference type="ARBA" id="ARBA00022801"/>
    </source>
</evidence>
<dbReference type="PANTHER" id="PTHR12302">
    <property type="entry name" value="EBNA2 BINDING PROTEIN P100"/>
    <property type="match status" value="1"/>
</dbReference>
<gene>
    <name evidence="6" type="ORF">FR698_09840</name>
</gene>
<evidence type="ECO:0000256" key="4">
    <source>
        <dbReference type="SAM" id="SignalP"/>
    </source>
</evidence>
<evidence type="ECO:0000256" key="1">
    <source>
        <dbReference type="ARBA" id="ARBA00022722"/>
    </source>
</evidence>
<evidence type="ECO:0000256" key="2">
    <source>
        <dbReference type="ARBA" id="ARBA00022759"/>
    </source>
</evidence>
<dbReference type="PANTHER" id="PTHR12302:SF3">
    <property type="entry name" value="SERINE_THREONINE-PROTEIN KINASE 31"/>
    <property type="match status" value="1"/>
</dbReference>
<protein>
    <submittedName>
        <fullName evidence="6">Thermonuclease family protein</fullName>
    </submittedName>
</protein>
<dbReference type="SUPFAM" id="SSF50199">
    <property type="entry name" value="Staphylococcal nuclease"/>
    <property type="match status" value="1"/>
</dbReference>
<name>A0A5C7EJW1_9PROT</name>
<dbReference type="Pfam" id="PF00565">
    <property type="entry name" value="SNase"/>
    <property type="match status" value="1"/>
</dbReference>
<proteinExistence type="predicted"/>
<keyword evidence="1" id="KW-0540">Nuclease</keyword>
<dbReference type="RefSeq" id="WP_147800029.1">
    <property type="nucleotide sequence ID" value="NZ_VPFL01000012.1"/>
</dbReference>
<dbReference type="OrthoDB" id="7062774at2"/>
<feature type="signal peptide" evidence="4">
    <location>
        <begin position="1"/>
        <end position="23"/>
    </location>
</feature>
<dbReference type="AlphaFoldDB" id="A0A5C7EJW1"/>
<organism evidence="6 7">
    <name type="scientific">Pelomicrobium methylotrophicum</name>
    <dbReference type="NCBI Taxonomy" id="2602750"/>
    <lineage>
        <taxon>Bacteria</taxon>
        <taxon>Pseudomonadati</taxon>
        <taxon>Pseudomonadota</taxon>
        <taxon>Hydrogenophilia</taxon>
        <taxon>Hydrogenophilia incertae sedis</taxon>
        <taxon>Pelomicrobium</taxon>
    </lineage>
</organism>